<dbReference type="GO" id="GO:0005840">
    <property type="term" value="C:ribosome"/>
    <property type="evidence" value="ECO:0007669"/>
    <property type="project" value="UniProtKB-KW"/>
</dbReference>
<keyword evidence="2" id="KW-0689">Ribosomal protein</keyword>
<evidence type="ECO:0000256" key="3">
    <source>
        <dbReference type="ARBA" id="ARBA00023274"/>
    </source>
</evidence>
<dbReference type="EMBL" id="UINC01000695">
    <property type="protein sequence ID" value="SUZ59716.1"/>
    <property type="molecule type" value="Genomic_DNA"/>
</dbReference>
<dbReference type="InterPro" id="IPR001705">
    <property type="entry name" value="Ribosomal_bL33"/>
</dbReference>
<dbReference type="Gene3D" id="2.20.28.120">
    <property type="entry name" value="Ribosomal protein L33"/>
    <property type="match status" value="1"/>
</dbReference>
<dbReference type="Pfam" id="PF00471">
    <property type="entry name" value="Ribosomal_L33"/>
    <property type="match status" value="1"/>
</dbReference>
<dbReference type="NCBIfam" id="NF001764">
    <property type="entry name" value="PRK00504.1"/>
    <property type="match status" value="1"/>
</dbReference>
<evidence type="ECO:0000256" key="2">
    <source>
        <dbReference type="ARBA" id="ARBA00022980"/>
    </source>
</evidence>
<dbReference type="InterPro" id="IPR038584">
    <property type="entry name" value="Ribosomal_bL33_sf"/>
</dbReference>
<dbReference type="SUPFAM" id="SSF57829">
    <property type="entry name" value="Zn-binding ribosomal proteins"/>
    <property type="match status" value="1"/>
</dbReference>
<organism evidence="4">
    <name type="scientific">marine metagenome</name>
    <dbReference type="NCBI Taxonomy" id="408172"/>
    <lineage>
        <taxon>unclassified sequences</taxon>
        <taxon>metagenomes</taxon>
        <taxon>ecological metagenomes</taxon>
    </lineage>
</organism>
<dbReference type="HAMAP" id="MF_00294">
    <property type="entry name" value="Ribosomal_bL33"/>
    <property type="match status" value="1"/>
</dbReference>
<protein>
    <recommendedName>
        <fullName evidence="5">50S ribosomal protein L33</fullName>
    </recommendedName>
</protein>
<dbReference type="PANTHER" id="PTHR43168">
    <property type="entry name" value="50S RIBOSOMAL PROTEIN L33, CHLOROPLASTIC"/>
    <property type="match status" value="1"/>
</dbReference>
<name>A0A381NYK8_9ZZZZ</name>
<comment type="similarity">
    <text evidence="1">Belongs to the bacterial ribosomal protein bL33 family.</text>
</comment>
<accession>A0A381NYK8</accession>
<evidence type="ECO:0000313" key="4">
    <source>
        <dbReference type="EMBL" id="SUZ59716.1"/>
    </source>
</evidence>
<dbReference type="AlphaFoldDB" id="A0A381NYK8"/>
<dbReference type="GO" id="GO:0006412">
    <property type="term" value="P:translation"/>
    <property type="evidence" value="ECO:0007669"/>
    <property type="project" value="InterPro"/>
</dbReference>
<sequence>MARDKITLGCSECAERNYNQTKNKRLHPERVEHRKYCRRCRRHTMHKETK</sequence>
<evidence type="ECO:0000256" key="1">
    <source>
        <dbReference type="ARBA" id="ARBA00007596"/>
    </source>
</evidence>
<evidence type="ECO:0008006" key="5">
    <source>
        <dbReference type="Google" id="ProtNLM"/>
    </source>
</evidence>
<dbReference type="InterPro" id="IPR011332">
    <property type="entry name" value="Ribosomal_zn-bd"/>
</dbReference>
<keyword evidence="3" id="KW-0687">Ribonucleoprotein</keyword>
<dbReference type="GO" id="GO:0003735">
    <property type="term" value="F:structural constituent of ribosome"/>
    <property type="evidence" value="ECO:0007669"/>
    <property type="project" value="InterPro"/>
</dbReference>
<dbReference type="PANTHER" id="PTHR43168:SF2">
    <property type="entry name" value="LARGE RIBOSOMAL SUBUNIT PROTEIN BL33C"/>
    <property type="match status" value="1"/>
</dbReference>
<dbReference type="NCBIfam" id="TIGR01023">
    <property type="entry name" value="rpmG_bact"/>
    <property type="match status" value="1"/>
</dbReference>
<dbReference type="GO" id="GO:1990904">
    <property type="term" value="C:ribonucleoprotein complex"/>
    <property type="evidence" value="ECO:0007669"/>
    <property type="project" value="UniProtKB-KW"/>
</dbReference>
<dbReference type="NCBIfam" id="NF001860">
    <property type="entry name" value="PRK00595.1"/>
    <property type="match status" value="1"/>
</dbReference>
<reference evidence="4" key="1">
    <citation type="submission" date="2018-05" db="EMBL/GenBank/DDBJ databases">
        <authorList>
            <person name="Lanie J.A."/>
            <person name="Ng W.-L."/>
            <person name="Kazmierczak K.M."/>
            <person name="Andrzejewski T.M."/>
            <person name="Davidsen T.M."/>
            <person name="Wayne K.J."/>
            <person name="Tettelin H."/>
            <person name="Glass J.I."/>
            <person name="Rusch D."/>
            <person name="Podicherti R."/>
            <person name="Tsui H.-C.T."/>
            <person name="Winkler M.E."/>
        </authorList>
    </citation>
    <scope>NUCLEOTIDE SEQUENCE</scope>
</reference>
<proteinExistence type="inferred from homology"/>
<dbReference type="GO" id="GO:0005737">
    <property type="term" value="C:cytoplasm"/>
    <property type="evidence" value="ECO:0007669"/>
    <property type="project" value="UniProtKB-ARBA"/>
</dbReference>
<gene>
    <name evidence="4" type="ORF">METZ01_LOCUS12570</name>
</gene>